<dbReference type="PANTHER" id="PTHR30055">
    <property type="entry name" value="HTH-TYPE TRANSCRIPTIONAL REGULATOR RUTR"/>
    <property type="match status" value="1"/>
</dbReference>
<protein>
    <submittedName>
        <fullName evidence="6">TetR/AcrR family transcriptional regulator</fullName>
    </submittedName>
</protein>
<evidence type="ECO:0000259" key="5">
    <source>
        <dbReference type="PROSITE" id="PS50977"/>
    </source>
</evidence>
<dbReference type="PROSITE" id="PS50977">
    <property type="entry name" value="HTH_TETR_2"/>
    <property type="match status" value="1"/>
</dbReference>
<dbReference type="InterPro" id="IPR050109">
    <property type="entry name" value="HTH-type_TetR-like_transc_reg"/>
</dbReference>
<evidence type="ECO:0000313" key="7">
    <source>
        <dbReference type="Proteomes" id="UP001597365"/>
    </source>
</evidence>
<dbReference type="Gene3D" id="1.10.357.10">
    <property type="entry name" value="Tetracycline Repressor, domain 2"/>
    <property type="match status" value="1"/>
</dbReference>
<feature type="DNA-binding region" description="H-T-H motif" evidence="4">
    <location>
        <begin position="36"/>
        <end position="55"/>
    </location>
</feature>
<evidence type="ECO:0000256" key="2">
    <source>
        <dbReference type="ARBA" id="ARBA00023125"/>
    </source>
</evidence>
<reference evidence="7" key="1">
    <citation type="journal article" date="2019" name="Int. J. Syst. Evol. Microbiol.">
        <title>The Global Catalogue of Microorganisms (GCM) 10K type strain sequencing project: providing services to taxonomists for standard genome sequencing and annotation.</title>
        <authorList>
            <consortium name="The Broad Institute Genomics Platform"/>
            <consortium name="The Broad Institute Genome Sequencing Center for Infectious Disease"/>
            <person name="Wu L."/>
            <person name="Ma J."/>
        </authorList>
    </citation>
    <scope>NUCLEOTIDE SEQUENCE [LARGE SCALE GENOMIC DNA]</scope>
    <source>
        <strain evidence="7">CGMCC 4.7455</strain>
    </source>
</reference>
<evidence type="ECO:0000256" key="1">
    <source>
        <dbReference type="ARBA" id="ARBA00023015"/>
    </source>
</evidence>
<dbReference type="Proteomes" id="UP001597365">
    <property type="component" value="Unassembled WGS sequence"/>
</dbReference>
<evidence type="ECO:0000313" key="6">
    <source>
        <dbReference type="EMBL" id="MFD1829939.1"/>
    </source>
</evidence>
<dbReference type="RefSeq" id="WP_380898899.1">
    <property type="nucleotide sequence ID" value="NZ_JBHUFU010000004.1"/>
</dbReference>
<dbReference type="SUPFAM" id="SSF46689">
    <property type="entry name" value="Homeodomain-like"/>
    <property type="match status" value="1"/>
</dbReference>
<keyword evidence="3" id="KW-0804">Transcription</keyword>
<dbReference type="PANTHER" id="PTHR30055:SF234">
    <property type="entry name" value="HTH-TYPE TRANSCRIPTIONAL REGULATOR BETI"/>
    <property type="match status" value="1"/>
</dbReference>
<dbReference type="EMBL" id="JBHUFU010000004">
    <property type="protein sequence ID" value="MFD1829939.1"/>
    <property type="molecule type" value="Genomic_DNA"/>
</dbReference>
<comment type="caution">
    <text evidence="6">The sequence shown here is derived from an EMBL/GenBank/DDBJ whole genome shotgun (WGS) entry which is preliminary data.</text>
</comment>
<keyword evidence="2 4" id="KW-0238">DNA-binding</keyword>
<accession>A0ABW4PHZ2</accession>
<keyword evidence="1" id="KW-0805">Transcription regulation</keyword>
<name>A0ABW4PHZ2_9ACTN</name>
<sequence length="214" mass="23346">MAGRAARAEKSADTRQTILDAAERLFAAHGVHAVSTRKISEEAGQGNNAAVSYHFGGKTDLIRAIVRTHAERIEEIRARLVAEAAGSDDVRTWLSCLVRPFTDHLDALGPPTWYARFRIQVTADPGLREISQDEALASPSLRLLIAHLTHTLPGPPPEVRAERLNMASHLILSMCVEREHALAEGTAARQLTWNDLADNLTDALVGLWQAHSTG</sequence>
<evidence type="ECO:0000256" key="3">
    <source>
        <dbReference type="ARBA" id="ARBA00023163"/>
    </source>
</evidence>
<dbReference type="InterPro" id="IPR009057">
    <property type="entry name" value="Homeodomain-like_sf"/>
</dbReference>
<feature type="domain" description="HTH tetR-type" evidence="5">
    <location>
        <begin position="12"/>
        <end position="73"/>
    </location>
</feature>
<dbReference type="InterPro" id="IPR001647">
    <property type="entry name" value="HTH_TetR"/>
</dbReference>
<organism evidence="6 7">
    <name type="scientific">Streptomyces desertarenae</name>
    <dbReference type="NCBI Taxonomy" id="2666184"/>
    <lineage>
        <taxon>Bacteria</taxon>
        <taxon>Bacillati</taxon>
        <taxon>Actinomycetota</taxon>
        <taxon>Actinomycetes</taxon>
        <taxon>Kitasatosporales</taxon>
        <taxon>Streptomycetaceae</taxon>
        <taxon>Streptomyces</taxon>
    </lineage>
</organism>
<evidence type="ECO:0000256" key="4">
    <source>
        <dbReference type="PROSITE-ProRule" id="PRU00335"/>
    </source>
</evidence>
<gene>
    <name evidence="6" type="ORF">ACFSJS_09705</name>
</gene>
<dbReference type="Pfam" id="PF00440">
    <property type="entry name" value="TetR_N"/>
    <property type="match status" value="1"/>
</dbReference>
<keyword evidence="7" id="KW-1185">Reference proteome</keyword>
<proteinExistence type="predicted"/>